<dbReference type="Proteomes" id="UP001652740">
    <property type="component" value="Unplaced"/>
</dbReference>
<gene>
    <name evidence="5" type="primary">LOC128201377</name>
</gene>
<proteinExistence type="predicted"/>
<organism evidence="4 5">
    <name type="scientific">Galleria mellonella</name>
    <name type="common">Greater wax moth</name>
    <dbReference type="NCBI Taxonomy" id="7137"/>
    <lineage>
        <taxon>Eukaryota</taxon>
        <taxon>Metazoa</taxon>
        <taxon>Ecdysozoa</taxon>
        <taxon>Arthropoda</taxon>
        <taxon>Hexapoda</taxon>
        <taxon>Insecta</taxon>
        <taxon>Pterygota</taxon>
        <taxon>Neoptera</taxon>
        <taxon>Endopterygota</taxon>
        <taxon>Lepidoptera</taxon>
        <taxon>Glossata</taxon>
        <taxon>Ditrysia</taxon>
        <taxon>Pyraloidea</taxon>
        <taxon>Pyralidae</taxon>
        <taxon>Galleriinae</taxon>
        <taxon>Galleria</taxon>
    </lineage>
</organism>
<evidence type="ECO:0000313" key="5">
    <source>
        <dbReference type="RefSeq" id="XP_052754135.1"/>
    </source>
</evidence>
<name>A0ABM3MSC6_GALME</name>
<dbReference type="Gene3D" id="1.10.150.130">
    <property type="match status" value="1"/>
</dbReference>
<keyword evidence="2" id="KW-0233">DNA recombination</keyword>
<reference evidence="5" key="1">
    <citation type="submission" date="2025-08" db="UniProtKB">
        <authorList>
            <consortium name="RefSeq"/>
        </authorList>
    </citation>
    <scope>IDENTIFICATION</scope>
    <source>
        <tissue evidence="5">Whole larvae</tissue>
    </source>
</reference>
<keyword evidence="4" id="KW-1185">Reference proteome</keyword>
<dbReference type="PROSITE" id="PS51257">
    <property type="entry name" value="PROKAR_LIPOPROTEIN"/>
    <property type="match status" value="1"/>
</dbReference>
<dbReference type="InterPro" id="IPR011010">
    <property type="entry name" value="DNA_brk_join_enz"/>
</dbReference>
<dbReference type="PANTHER" id="PTHR35617:SF3">
    <property type="entry name" value="CORE-BINDING (CB) DOMAIN-CONTAINING PROTEIN"/>
    <property type="match status" value="1"/>
</dbReference>
<keyword evidence="1" id="KW-0238">DNA-binding</keyword>
<sequence length="581" mass="66088">MINIKRCKVRKFAQLIGLLVSACPAVEYGLLYTKQLERHKFLHLKKDQNYDKYMSLPKTLLPDFKWWLKGITSSVRQIRIDEYHLEIYTDASLTGWGATCRGNTASGSWSKDEKGKHINELELIAAFFGLKIFAKDLKKCQVLLHIDNSTAIAYINRMGGIQFPHLTKVAKDIWRWCEDRALFIYASYIKSADNVIADAESRRIHPDVEWELTNKAFQYICNQFGTPQVDLFASRVNTKCSKFQQPEHSIKAYPGGRSIVRTALLRRSIPPSSLEVMMASLSKNSFKQYDVPFKKWFSFCHKQKISIYEASIPFILLFFTEAYNSGCQYGTLNSYRSALSLLLGPHITKDDRVARFFKGVYRLRPPLPKYDITWDTAPVLDCLGNMYPNEQLSLENLTKKCATLLALASAHRVQTLALININNIEHQPTQISIKIPNEIKTSSRLGAKQPLLILPFFSEKPEICPSTTLTAYLKRTKNLRQNLVNLFVGYKKPHKNVGAQTISRWIKSTLHNCGIDVSVFTAHSTRHAATSKAYKCGVSVDMIRKTAGWSGSSNTFGKFYNRIIINNNNDGSLARAIINNN</sequence>
<dbReference type="InterPro" id="IPR002104">
    <property type="entry name" value="Integrase_catalytic"/>
</dbReference>
<accession>A0ABM3MSC6</accession>
<dbReference type="RefSeq" id="XP_052754135.1">
    <property type="nucleotide sequence ID" value="XM_052898175.1"/>
</dbReference>
<dbReference type="SUPFAM" id="SSF56349">
    <property type="entry name" value="DNA breaking-rejoining enzymes"/>
    <property type="match status" value="1"/>
</dbReference>
<dbReference type="InterPro" id="IPR010998">
    <property type="entry name" value="Integrase_recombinase_N"/>
</dbReference>
<evidence type="ECO:0000256" key="1">
    <source>
        <dbReference type="ARBA" id="ARBA00023125"/>
    </source>
</evidence>
<dbReference type="PANTHER" id="PTHR35617">
    <property type="entry name" value="PHAGE_INTEGRASE DOMAIN-CONTAINING PROTEIN"/>
    <property type="match status" value="1"/>
</dbReference>
<dbReference type="PROSITE" id="PS51898">
    <property type="entry name" value="TYR_RECOMBINASE"/>
    <property type="match status" value="1"/>
</dbReference>
<dbReference type="InterPro" id="IPR012337">
    <property type="entry name" value="RNaseH-like_sf"/>
</dbReference>
<feature type="domain" description="Tyr recombinase" evidence="3">
    <location>
        <begin position="362"/>
        <end position="575"/>
    </location>
</feature>
<dbReference type="SUPFAM" id="SSF53098">
    <property type="entry name" value="Ribonuclease H-like"/>
    <property type="match status" value="1"/>
</dbReference>
<evidence type="ECO:0000259" key="3">
    <source>
        <dbReference type="PROSITE" id="PS51898"/>
    </source>
</evidence>
<dbReference type="InterPro" id="IPR013762">
    <property type="entry name" value="Integrase-like_cat_sf"/>
</dbReference>
<evidence type="ECO:0000256" key="2">
    <source>
        <dbReference type="ARBA" id="ARBA00023172"/>
    </source>
</evidence>
<evidence type="ECO:0000313" key="4">
    <source>
        <dbReference type="Proteomes" id="UP001652740"/>
    </source>
</evidence>
<dbReference type="Gene3D" id="1.10.443.10">
    <property type="entry name" value="Intergrase catalytic core"/>
    <property type="match status" value="1"/>
</dbReference>
<dbReference type="CDD" id="cd09275">
    <property type="entry name" value="RNase_HI_RT_DIRS1"/>
    <property type="match status" value="1"/>
</dbReference>
<dbReference type="Pfam" id="PF00589">
    <property type="entry name" value="Phage_integrase"/>
    <property type="match status" value="1"/>
</dbReference>
<dbReference type="InterPro" id="IPR036397">
    <property type="entry name" value="RNaseH_sf"/>
</dbReference>
<protein>
    <submittedName>
        <fullName evidence="5">Uncharacterized protein LOC128201377</fullName>
    </submittedName>
</protein>
<dbReference type="Gene3D" id="3.30.420.10">
    <property type="entry name" value="Ribonuclease H-like superfamily/Ribonuclease H"/>
    <property type="match status" value="1"/>
</dbReference>
<dbReference type="GeneID" id="128201377"/>